<gene>
    <name evidence="2" type="ORF">CC77DRAFT_1094582</name>
</gene>
<dbReference type="VEuPathDB" id="FungiDB:CC77DRAFT_1094582"/>
<proteinExistence type="predicted"/>
<organism evidence="2 3">
    <name type="scientific">Alternaria alternata</name>
    <name type="common">Alternaria rot fungus</name>
    <name type="synonym">Torula alternata</name>
    <dbReference type="NCBI Taxonomy" id="5599"/>
    <lineage>
        <taxon>Eukaryota</taxon>
        <taxon>Fungi</taxon>
        <taxon>Dikarya</taxon>
        <taxon>Ascomycota</taxon>
        <taxon>Pezizomycotina</taxon>
        <taxon>Dothideomycetes</taxon>
        <taxon>Pleosporomycetidae</taxon>
        <taxon>Pleosporales</taxon>
        <taxon>Pleosporineae</taxon>
        <taxon>Pleosporaceae</taxon>
        <taxon>Alternaria</taxon>
        <taxon>Alternaria sect. Alternaria</taxon>
        <taxon>Alternaria alternata complex</taxon>
    </lineage>
</organism>
<keyword evidence="3" id="KW-1185">Reference proteome</keyword>
<dbReference type="InterPro" id="IPR052907">
    <property type="entry name" value="Beta-lactamase/esterase"/>
</dbReference>
<evidence type="ECO:0000313" key="2">
    <source>
        <dbReference type="EMBL" id="OAG20523.1"/>
    </source>
</evidence>
<dbReference type="Gene3D" id="3.40.710.10">
    <property type="entry name" value="DD-peptidase/beta-lactamase superfamily"/>
    <property type="match status" value="1"/>
</dbReference>
<dbReference type="Proteomes" id="UP000077248">
    <property type="component" value="Unassembled WGS sequence"/>
</dbReference>
<accession>A0A177DL36</accession>
<evidence type="ECO:0000313" key="3">
    <source>
        <dbReference type="Proteomes" id="UP000077248"/>
    </source>
</evidence>
<dbReference type="KEGG" id="aalt:CC77DRAFT_1094582"/>
<reference evidence="2 3" key="1">
    <citation type="submission" date="2016-05" db="EMBL/GenBank/DDBJ databases">
        <title>Comparative analysis of secretome profiles of manganese(II)-oxidizing ascomycete fungi.</title>
        <authorList>
            <consortium name="DOE Joint Genome Institute"/>
            <person name="Zeiner C.A."/>
            <person name="Purvine S.O."/>
            <person name="Zink E.M."/>
            <person name="Wu S."/>
            <person name="Pasa-Tolic L."/>
            <person name="Chaput D.L."/>
            <person name="Haridas S."/>
            <person name="Grigoriev I.V."/>
            <person name="Santelli C.M."/>
            <person name="Hansel C.M."/>
        </authorList>
    </citation>
    <scope>NUCLEOTIDE SEQUENCE [LARGE SCALE GENOMIC DNA]</scope>
    <source>
        <strain evidence="2 3">SRC1lrK2f</strain>
    </source>
</reference>
<sequence>MATIHGSYEDRFKAVALLLQASITDGKDIGASIFVNINGKDVVNIWGGYVDETRTREWQEDTLVNVWSTTKTVTSLAALICIERGLLDPFEKVAKYWPEFAVNGKEDIEVRHLLSHASGLCSWAQKVSVQDICNLDKAVKMLEQQAPMLKPGSASGYHGLTMGPLIGALVSRVTGKPFGDFVQEELVQPLGADFQYGVKEADLSRVATISAPPPWHLPDKEVDYTDPSNSLGNPSMDATEANKPLWRSAELAASNGHSNAAGVGRIMSTVSLGGINGGRKLLSPATIDLIFQEQQNGRDLVVGQKIRWGIGFALTGKDTIMEWLPEGRVCTWGGWGGSVVIMDVERKLTVTYMMNKMDATLLGGTRTKSYIQAVYAALGVALELPPDGQ</sequence>
<protein>
    <submittedName>
        <fullName evidence="2">Beta-lactamase</fullName>
    </submittedName>
</protein>
<dbReference type="PANTHER" id="PTHR43319">
    <property type="entry name" value="BETA-LACTAMASE-RELATED"/>
    <property type="match status" value="1"/>
</dbReference>
<dbReference type="InterPro" id="IPR012338">
    <property type="entry name" value="Beta-lactam/transpept-like"/>
</dbReference>
<feature type="domain" description="Beta-lactamase-related" evidence="1">
    <location>
        <begin position="25"/>
        <end position="358"/>
    </location>
</feature>
<dbReference type="EMBL" id="KV441478">
    <property type="protein sequence ID" value="OAG20523.1"/>
    <property type="molecule type" value="Genomic_DNA"/>
</dbReference>
<name>A0A177DL36_ALTAL</name>
<dbReference type="GeneID" id="29115341"/>
<dbReference type="AlphaFoldDB" id="A0A177DL36"/>
<dbReference type="Pfam" id="PF00144">
    <property type="entry name" value="Beta-lactamase"/>
    <property type="match status" value="1"/>
</dbReference>
<dbReference type="PANTHER" id="PTHR43319:SF3">
    <property type="entry name" value="BETA-LACTAMASE-RELATED DOMAIN-CONTAINING PROTEIN"/>
    <property type="match status" value="1"/>
</dbReference>
<evidence type="ECO:0000259" key="1">
    <source>
        <dbReference type="Pfam" id="PF00144"/>
    </source>
</evidence>
<dbReference type="SUPFAM" id="SSF56601">
    <property type="entry name" value="beta-lactamase/transpeptidase-like"/>
    <property type="match status" value="1"/>
</dbReference>
<dbReference type="RefSeq" id="XP_018385944.1">
    <property type="nucleotide sequence ID" value="XM_018529747.1"/>
</dbReference>
<dbReference type="InterPro" id="IPR001466">
    <property type="entry name" value="Beta-lactam-related"/>
</dbReference>
<dbReference type="OMA" id="KEEDWPR"/>